<keyword evidence="3" id="KW-1185">Reference proteome</keyword>
<evidence type="ECO:0000313" key="2">
    <source>
        <dbReference type="EMBL" id="AJA09078.1"/>
    </source>
</evidence>
<organism evidence="2 3">
    <name type="scientific">Sphingopyxis fribergensis</name>
    <dbReference type="NCBI Taxonomy" id="1515612"/>
    <lineage>
        <taxon>Bacteria</taxon>
        <taxon>Pseudomonadati</taxon>
        <taxon>Pseudomonadota</taxon>
        <taxon>Alphaproteobacteria</taxon>
        <taxon>Sphingomonadales</taxon>
        <taxon>Sphingomonadaceae</taxon>
        <taxon>Sphingopyxis</taxon>
    </lineage>
</organism>
<dbReference type="KEGG" id="sphk:SKP52_10885"/>
<dbReference type="AlphaFoldDB" id="A0A0A7PIN2"/>
<feature type="region of interest" description="Disordered" evidence="1">
    <location>
        <begin position="65"/>
        <end position="93"/>
    </location>
</feature>
<dbReference type="Proteomes" id="UP000030907">
    <property type="component" value="Chromosome"/>
</dbReference>
<dbReference type="EMBL" id="CP009122">
    <property type="protein sequence ID" value="AJA09078.1"/>
    <property type="molecule type" value="Genomic_DNA"/>
</dbReference>
<proteinExistence type="predicted"/>
<protein>
    <submittedName>
        <fullName evidence="2">Uncharacterized protein</fullName>
    </submittedName>
</protein>
<dbReference type="HOGENOM" id="CLU_2398056_0_0_5"/>
<dbReference type="RefSeq" id="WP_148309088.1">
    <property type="nucleotide sequence ID" value="NZ_CP009122.1"/>
</dbReference>
<evidence type="ECO:0000256" key="1">
    <source>
        <dbReference type="SAM" id="MobiDB-lite"/>
    </source>
</evidence>
<accession>A0A0A7PIN2</accession>
<feature type="compositionally biased region" description="Basic and acidic residues" evidence="1">
    <location>
        <begin position="82"/>
        <end position="93"/>
    </location>
</feature>
<dbReference type="STRING" id="1515612.SKP52_10885"/>
<dbReference type="OrthoDB" id="9778777at2"/>
<gene>
    <name evidence="2" type="ORF">SKP52_10885</name>
</gene>
<reference evidence="2 3" key="1">
    <citation type="journal article" date="2015" name="Int. J. Syst. Evol. Microbiol.">
        <title>Description of Sphingopyxis fribergensis sp. nov. - a soil bacterium with the ability to degrade styrene and phenylacetic acid.</title>
        <authorList>
            <person name="Oelschlagel M."/>
            <person name="Ruckert C."/>
            <person name="Kalinowski J."/>
            <person name="Schmidt G."/>
            <person name="Schlomann M."/>
            <person name="Tischler D."/>
        </authorList>
    </citation>
    <scope>NUCLEOTIDE SEQUENCE [LARGE SCALE GENOMIC DNA]</scope>
    <source>
        <strain evidence="2 3">Kp5.2</strain>
    </source>
</reference>
<name>A0A0A7PIN2_9SPHN</name>
<sequence>MKADEPGSRVQADKYGMPIENAHHIVRRHFEVLDEEAALKGAQVAHDIKCCRALRAERELPTVSASVPAMSEPAPSKPVTPPRDEWRARLGLG</sequence>
<evidence type="ECO:0000313" key="3">
    <source>
        <dbReference type="Proteomes" id="UP000030907"/>
    </source>
</evidence>